<dbReference type="Proteomes" id="UP000758603">
    <property type="component" value="Unassembled WGS sequence"/>
</dbReference>
<feature type="region of interest" description="Disordered" evidence="1">
    <location>
        <begin position="1"/>
        <end position="65"/>
    </location>
</feature>
<dbReference type="EMBL" id="JAGPXC010000002">
    <property type="protein sequence ID" value="KAH6657235.1"/>
    <property type="molecule type" value="Genomic_DNA"/>
</dbReference>
<gene>
    <name evidence="2" type="ORF">BKA67DRAFT_554646</name>
</gene>
<evidence type="ECO:0000313" key="3">
    <source>
        <dbReference type="Proteomes" id="UP000758603"/>
    </source>
</evidence>
<accession>A0A9P8UQQ3</accession>
<protein>
    <submittedName>
        <fullName evidence="2">Uncharacterized protein</fullName>
    </submittedName>
</protein>
<evidence type="ECO:0000313" key="2">
    <source>
        <dbReference type="EMBL" id="KAH6657235.1"/>
    </source>
</evidence>
<feature type="compositionally biased region" description="Polar residues" evidence="1">
    <location>
        <begin position="18"/>
        <end position="27"/>
    </location>
</feature>
<reference evidence="2" key="1">
    <citation type="journal article" date="2021" name="Nat. Commun.">
        <title>Genetic determinants of endophytism in the Arabidopsis root mycobiome.</title>
        <authorList>
            <person name="Mesny F."/>
            <person name="Miyauchi S."/>
            <person name="Thiergart T."/>
            <person name="Pickel B."/>
            <person name="Atanasova L."/>
            <person name="Karlsson M."/>
            <person name="Huettel B."/>
            <person name="Barry K.W."/>
            <person name="Haridas S."/>
            <person name="Chen C."/>
            <person name="Bauer D."/>
            <person name="Andreopoulos W."/>
            <person name="Pangilinan J."/>
            <person name="LaButti K."/>
            <person name="Riley R."/>
            <person name="Lipzen A."/>
            <person name="Clum A."/>
            <person name="Drula E."/>
            <person name="Henrissat B."/>
            <person name="Kohler A."/>
            <person name="Grigoriev I.V."/>
            <person name="Martin F.M."/>
            <person name="Hacquard S."/>
        </authorList>
    </citation>
    <scope>NUCLEOTIDE SEQUENCE</scope>
    <source>
        <strain evidence="2">MPI-SDFR-AT-0073</strain>
    </source>
</reference>
<name>A0A9P8UQQ3_9PEZI</name>
<dbReference type="OrthoDB" id="5294021at2759"/>
<sequence length="470" mass="52523">MANRDEPVPEDWEDVANDNLSVVSLPTSDDEDFVPVRHTGTSPDAGAHTKPRDDKHDEAIASPTVSVSRQLARLSLDDSQEEKAGIPAQQPQQGKINMNTNRLAKVDIAAGSYDSADDETRLADHLDVDLDPNFLQKMSSSTVKLIVEILGIVHFGAHSHDGDDSTDGRTQIGDVCKRLRNHLNDLNPILEGYSKQWTTKHAHVSLPIDPGLYEWMSDLRIELLAVQALLQDQMSNRRSDSGPSTFISDLTKYEESLRESCDHMASFLPIIAADFEDFHTANLPVAEEEETTEAEAWEAGDSHHRYSTSGTLSGHAQLRRELYELKDQVLACVECLNNFSDRHPRASGRLLFQLRDSYNSIKSTLDILLSNHASEWIDHGLAGGITYPEFCRLNPDTVRSLNVQLKEIVDNFKMECFRARSFRYTVDPDMVPADDNEEPDDQNIDALGSIQEVLADLFQVKRRPSASTSD</sequence>
<comment type="caution">
    <text evidence="2">The sequence shown here is derived from an EMBL/GenBank/DDBJ whole genome shotgun (WGS) entry which is preliminary data.</text>
</comment>
<dbReference type="RefSeq" id="XP_045961469.1">
    <property type="nucleotide sequence ID" value="XM_046102010.1"/>
</dbReference>
<feature type="compositionally biased region" description="Basic and acidic residues" evidence="1">
    <location>
        <begin position="50"/>
        <end position="59"/>
    </location>
</feature>
<dbReference type="AlphaFoldDB" id="A0A9P8UQQ3"/>
<keyword evidence="3" id="KW-1185">Reference proteome</keyword>
<dbReference type="GeneID" id="70130902"/>
<proteinExistence type="predicted"/>
<organism evidence="2 3">
    <name type="scientific">Truncatella angustata</name>
    <dbReference type="NCBI Taxonomy" id="152316"/>
    <lineage>
        <taxon>Eukaryota</taxon>
        <taxon>Fungi</taxon>
        <taxon>Dikarya</taxon>
        <taxon>Ascomycota</taxon>
        <taxon>Pezizomycotina</taxon>
        <taxon>Sordariomycetes</taxon>
        <taxon>Xylariomycetidae</taxon>
        <taxon>Amphisphaeriales</taxon>
        <taxon>Sporocadaceae</taxon>
        <taxon>Truncatella</taxon>
    </lineage>
</organism>
<evidence type="ECO:0000256" key="1">
    <source>
        <dbReference type="SAM" id="MobiDB-lite"/>
    </source>
</evidence>